<proteinExistence type="inferred from homology"/>
<dbReference type="InterPro" id="IPR011009">
    <property type="entry name" value="Kinase-like_dom_sf"/>
</dbReference>
<dbReference type="Proteomes" id="UP000194236">
    <property type="component" value="Unassembled WGS sequence"/>
</dbReference>
<evidence type="ECO:0000256" key="2">
    <source>
        <dbReference type="SAM" id="MobiDB-lite"/>
    </source>
</evidence>
<dbReference type="PROSITE" id="PS50011">
    <property type="entry name" value="PROTEIN_KINASE_DOM"/>
    <property type="match status" value="1"/>
</dbReference>
<sequence length="361" mass="40810">MERVVLSKNYYDFLAPHIRMDGHSGINQVKKIIIGRVHTFILFSPSFGDLHSFVRNKRRLREHEAMPLFRQIVEIVADCHRNGIILRDLKLRKFIFSNKERTQLKLETLEGASLFDDDDDTLTDKHGCPAYVSPEILLSNSFSGLAADCWGMGVILYTMLVGRYPFHDVNPSSVFCKIRRGTYYIPDHLSKHGKCLIRSLMRMDPDERLTADDTLAHRWFDCFRSSNPINNSIMMKRNSLSSIATVPPSSSASASGVFPSYFQQHNHHNNILNNINYRQQNRQNYQNNLSQQSPPQSPMSMIMNSSSNNSSNNQQSSMTNQSSSTSMTLLSPSTSTISSIRALQQQTAVVATGAALNNNNN</sequence>
<evidence type="ECO:0000313" key="4">
    <source>
        <dbReference type="EMBL" id="OTF80788.1"/>
    </source>
</evidence>
<dbReference type="EMBL" id="MUJZ01016548">
    <property type="protein sequence ID" value="OTF80788.1"/>
    <property type="molecule type" value="Genomic_DNA"/>
</dbReference>
<dbReference type="Gene3D" id="3.30.200.20">
    <property type="entry name" value="Phosphorylase Kinase, domain 1"/>
    <property type="match status" value="1"/>
</dbReference>
<dbReference type="Pfam" id="PF00069">
    <property type="entry name" value="Pkinase"/>
    <property type="match status" value="1"/>
</dbReference>
<feature type="domain" description="Protein kinase" evidence="3">
    <location>
        <begin position="1"/>
        <end position="220"/>
    </location>
</feature>
<feature type="region of interest" description="Disordered" evidence="2">
    <location>
        <begin position="286"/>
        <end position="332"/>
    </location>
</feature>
<comment type="similarity">
    <text evidence="1">Belongs to the protein kinase superfamily. CAMK Ser/Thr protein kinase family. Tribbles subfamily.</text>
</comment>
<keyword evidence="5" id="KW-1185">Reference proteome</keyword>
<dbReference type="PANTHER" id="PTHR22961:SF13">
    <property type="entry name" value="TRIBBLES"/>
    <property type="match status" value="1"/>
</dbReference>
<protein>
    <recommendedName>
        <fullName evidence="3">Protein kinase domain-containing protein</fullName>
    </recommendedName>
</protein>
<dbReference type="GO" id="GO:0031434">
    <property type="term" value="F:mitogen-activated protein kinase kinase binding"/>
    <property type="evidence" value="ECO:0007669"/>
    <property type="project" value="TreeGrafter"/>
</dbReference>
<evidence type="ECO:0000256" key="1">
    <source>
        <dbReference type="ARBA" id="ARBA00038180"/>
    </source>
</evidence>
<reference evidence="4 5" key="1">
    <citation type="submission" date="2017-03" db="EMBL/GenBank/DDBJ databases">
        <title>Genome Survey of Euroglyphus maynei.</title>
        <authorList>
            <person name="Arlian L.G."/>
            <person name="Morgan M.S."/>
            <person name="Rider S.D."/>
        </authorList>
    </citation>
    <scope>NUCLEOTIDE SEQUENCE [LARGE SCALE GENOMIC DNA]</scope>
    <source>
        <strain evidence="4">Arlian Lab</strain>
        <tissue evidence="4">Whole body</tissue>
    </source>
</reference>
<dbReference type="SUPFAM" id="SSF56112">
    <property type="entry name" value="Protein kinase-like (PK-like)"/>
    <property type="match status" value="1"/>
</dbReference>
<accession>A0A1Y3BLJ7</accession>
<dbReference type="GO" id="GO:0032436">
    <property type="term" value="P:positive regulation of proteasomal ubiquitin-dependent protein catabolic process"/>
    <property type="evidence" value="ECO:0007669"/>
    <property type="project" value="TreeGrafter"/>
</dbReference>
<feature type="non-terminal residue" evidence="4">
    <location>
        <position position="361"/>
    </location>
</feature>
<dbReference type="InterPro" id="IPR000719">
    <property type="entry name" value="Prot_kinase_dom"/>
</dbReference>
<evidence type="ECO:0000259" key="3">
    <source>
        <dbReference type="PROSITE" id="PS50011"/>
    </source>
</evidence>
<dbReference type="SMART" id="SM00220">
    <property type="entry name" value="S_TKc"/>
    <property type="match status" value="1"/>
</dbReference>
<dbReference type="Gene3D" id="1.10.510.10">
    <property type="entry name" value="Transferase(Phosphotransferase) domain 1"/>
    <property type="match status" value="1"/>
</dbReference>
<organism evidence="4 5">
    <name type="scientific">Euroglyphus maynei</name>
    <name type="common">Mayne's house dust mite</name>
    <dbReference type="NCBI Taxonomy" id="6958"/>
    <lineage>
        <taxon>Eukaryota</taxon>
        <taxon>Metazoa</taxon>
        <taxon>Ecdysozoa</taxon>
        <taxon>Arthropoda</taxon>
        <taxon>Chelicerata</taxon>
        <taxon>Arachnida</taxon>
        <taxon>Acari</taxon>
        <taxon>Acariformes</taxon>
        <taxon>Sarcoptiformes</taxon>
        <taxon>Astigmata</taxon>
        <taxon>Psoroptidia</taxon>
        <taxon>Analgoidea</taxon>
        <taxon>Pyroglyphidae</taxon>
        <taxon>Pyroglyphinae</taxon>
        <taxon>Euroglyphus</taxon>
    </lineage>
</organism>
<dbReference type="InterPro" id="IPR024104">
    <property type="entry name" value="Tribbles/Ser_Thr_kinase_40"/>
</dbReference>
<name>A0A1Y3BLJ7_EURMA</name>
<dbReference type="GO" id="GO:0004672">
    <property type="term" value="F:protein kinase activity"/>
    <property type="evidence" value="ECO:0007669"/>
    <property type="project" value="InterPro"/>
</dbReference>
<dbReference type="GO" id="GO:0005524">
    <property type="term" value="F:ATP binding"/>
    <property type="evidence" value="ECO:0007669"/>
    <property type="project" value="InterPro"/>
</dbReference>
<dbReference type="AlphaFoldDB" id="A0A1Y3BLJ7"/>
<dbReference type="FunFam" id="1.10.510.10:FF:000153">
    <property type="entry name" value="Tribbles homolog 2"/>
    <property type="match status" value="1"/>
</dbReference>
<dbReference type="OrthoDB" id="410920at2759"/>
<comment type="caution">
    <text evidence="4">The sequence shown here is derived from an EMBL/GenBank/DDBJ whole genome shotgun (WGS) entry which is preliminary data.</text>
</comment>
<dbReference type="GO" id="GO:0005634">
    <property type="term" value="C:nucleus"/>
    <property type="evidence" value="ECO:0007669"/>
    <property type="project" value="TreeGrafter"/>
</dbReference>
<evidence type="ECO:0000313" key="5">
    <source>
        <dbReference type="Proteomes" id="UP000194236"/>
    </source>
</evidence>
<dbReference type="PANTHER" id="PTHR22961">
    <property type="entry name" value="SER/THR PROTEIN KINASE-TRB"/>
    <property type="match status" value="1"/>
</dbReference>
<gene>
    <name evidence="4" type="ORF">BLA29_005811</name>
</gene>